<dbReference type="EMBL" id="JAAKZF010000007">
    <property type="protein sequence ID" value="NGO51132.1"/>
    <property type="molecule type" value="Genomic_DNA"/>
</dbReference>
<sequence length="84" mass="8694">MNSDRIPKAGILAALAASSEGDPRIGRVVSTSKALEAFRHLTGDRTTPDEELVALLADAAVASSCSVIFDHREGDSNGRAAKTG</sequence>
<keyword evidence="2" id="KW-1185">Reference proteome</keyword>
<evidence type="ECO:0000313" key="2">
    <source>
        <dbReference type="Proteomes" id="UP001642900"/>
    </source>
</evidence>
<dbReference type="Proteomes" id="UP001642900">
    <property type="component" value="Unassembled WGS sequence"/>
</dbReference>
<organism evidence="1 2">
    <name type="scientific">Allomesorhizobium camelthorni</name>
    <dbReference type="NCBI Taxonomy" id="475069"/>
    <lineage>
        <taxon>Bacteria</taxon>
        <taxon>Pseudomonadati</taxon>
        <taxon>Pseudomonadota</taxon>
        <taxon>Alphaproteobacteria</taxon>
        <taxon>Hyphomicrobiales</taxon>
        <taxon>Phyllobacteriaceae</taxon>
        <taxon>Allomesorhizobium</taxon>
    </lineage>
</organism>
<protein>
    <submittedName>
        <fullName evidence="1">Uncharacterized protein</fullName>
    </submittedName>
</protein>
<gene>
    <name evidence="1" type="ORF">G6N73_08040</name>
</gene>
<accession>A0A6G4W8N9</accession>
<name>A0A6G4W8N9_9HYPH</name>
<reference evidence="1 2" key="1">
    <citation type="submission" date="2020-02" db="EMBL/GenBank/DDBJ databases">
        <title>Genome sequence of strain CCNWXJ40-4.</title>
        <authorList>
            <person name="Gao J."/>
            <person name="Sun J."/>
        </authorList>
    </citation>
    <scope>NUCLEOTIDE SEQUENCE [LARGE SCALE GENOMIC DNA]</scope>
    <source>
        <strain evidence="1 2">CCNWXJ 40-4</strain>
    </source>
</reference>
<comment type="caution">
    <text evidence="1">The sequence shown here is derived from an EMBL/GenBank/DDBJ whole genome shotgun (WGS) entry which is preliminary data.</text>
</comment>
<proteinExistence type="predicted"/>
<dbReference type="RefSeq" id="WP_165025814.1">
    <property type="nucleotide sequence ID" value="NZ_JAAKZF010000007.1"/>
</dbReference>
<evidence type="ECO:0000313" key="1">
    <source>
        <dbReference type="EMBL" id="NGO51132.1"/>
    </source>
</evidence>
<dbReference type="AlphaFoldDB" id="A0A6G4W8N9"/>